<feature type="domain" description="Methyltransferase type 11" evidence="2">
    <location>
        <begin position="71"/>
        <end position="161"/>
    </location>
</feature>
<dbReference type="GO" id="GO:0032259">
    <property type="term" value="P:methylation"/>
    <property type="evidence" value="ECO:0007669"/>
    <property type="project" value="UniProtKB-KW"/>
</dbReference>
<dbReference type="PANTHER" id="PTHR44068:SF11">
    <property type="entry name" value="GERANYL DIPHOSPHATE 2-C-METHYLTRANSFERASE"/>
    <property type="match status" value="1"/>
</dbReference>
<dbReference type="InterPro" id="IPR029063">
    <property type="entry name" value="SAM-dependent_MTases_sf"/>
</dbReference>
<evidence type="ECO:0000256" key="1">
    <source>
        <dbReference type="ARBA" id="ARBA00022679"/>
    </source>
</evidence>
<gene>
    <name evidence="3" type="ORF">KB874_22290</name>
</gene>
<dbReference type="Gene3D" id="3.40.50.150">
    <property type="entry name" value="Vaccinia Virus protein VP39"/>
    <property type="match status" value="1"/>
</dbReference>
<keyword evidence="3" id="KW-0489">Methyltransferase</keyword>
<dbReference type="InterPro" id="IPR013216">
    <property type="entry name" value="Methyltransf_11"/>
</dbReference>
<dbReference type="Proteomes" id="UP000681356">
    <property type="component" value="Unassembled WGS sequence"/>
</dbReference>
<dbReference type="PANTHER" id="PTHR44068">
    <property type="entry name" value="ZGC:194242"/>
    <property type="match status" value="1"/>
</dbReference>
<sequence>MSTAGGDPALPYVVPLIAEARAGQGSGHMHLGLWPSPPARITAEDWRAAQDRMTAMVLDLADLRDGQRIADIACGLGGTLRAIAARVRSRALFGVNIDPVQLQLCPSDLADCVQADATALPFSAQSLDRAICLEAAFHFSDRAAFLASVAGALAPGGLLVLADILLQPGPLTPGEGAALAGLLRRDFGPWPQPWLTPAELETMAARAGFERIAHHDITARTRPSHAFICGPRRPEPPRSGIEALRFLHESGLLHYGIFVLRRPGSQP</sequence>
<keyword evidence="4" id="KW-1185">Reference proteome</keyword>
<organism evidence="3 4">
    <name type="scientific">Thetidibacter halocola</name>
    <dbReference type="NCBI Taxonomy" id="2827239"/>
    <lineage>
        <taxon>Bacteria</taxon>
        <taxon>Pseudomonadati</taxon>
        <taxon>Pseudomonadota</taxon>
        <taxon>Alphaproteobacteria</taxon>
        <taxon>Rhodobacterales</taxon>
        <taxon>Roseobacteraceae</taxon>
        <taxon>Thetidibacter</taxon>
    </lineage>
</organism>
<comment type="caution">
    <text evidence="3">The sequence shown here is derived from an EMBL/GenBank/DDBJ whole genome shotgun (WGS) entry which is preliminary data.</text>
</comment>
<proteinExistence type="predicted"/>
<name>A0A8J8BAE1_9RHOB</name>
<dbReference type="AlphaFoldDB" id="A0A8J8BAE1"/>
<protein>
    <submittedName>
        <fullName evidence="3">Methyltransferase domain-containing protein</fullName>
    </submittedName>
</protein>
<evidence type="ECO:0000313" key="3">
    <source>
        <dbReference type="EMBL" id="MBS0126814.1"/>
    </source>
</evidence>
<evidence type="ECO:0000313" key="4">
    <source>
        <dbReference type="Proteomes" id="UP000681356"/>
    </source>
</evidence>
<dbReference type="InterPro" id="IPR050447">
    <property type="entry name" value="Erg6_SMT_methyltransf"/>
</dbReference>
<dbReference type="EMBL" id="JAGTUU010000013">
    <property type="protein sequence ID" value="MBS0126814.1"/>
    <property type="molecule type" value="Genomic_DNA"/>
</dbReference>
<dbReference type="RefSeq" id="WP_212538775.1">
    <property type="nucleotide sequence ID" value="NZ_JAGTUU010000013.1"/>
</dbReference>
<dbReference type="SUPFAM" id="SSF53335">
    <property type="entry name" value="S-adenosyl-L-methionine-dependent methyltransferases"/>
    <property type="match status" value="1"/>
</dbReference>
<dbReference type="CDD" id="cd02440">
    <property type="entry name" value="AdoMet_MTases"/>
    <property type="match status" value="1"/>
</dbReference>
<accession>A0A8J8BAE1</accession>
<keyword evidence="1" id="KW-0808">Transferase</keyword>
<dbReference type="Pfam" id="PF08241">
    <property type="entry name" value="Methyltransf_11"/>
    <property type="match status" value="1"/>
</dbReference>
<evidence type="ECO:0000259" key="2">
    <source>
        <dbReference type="Pfam" id="PF08241"/>
    </source>
</evidence>
<dbReference type="GO" id="GO:0008757">
    <property type="term" value="F:S-adenosylmethionine-dependent methyltransferase activity"/>
    <property type="evidence" value="ECO:0007669"/>
    <property type="project" value="InterPro"/>
</dbReference>
<reference evidence="3" key="1">
    <citation type="submission" date="2021-04" db="EMBL/GenBank/DDBJ databases">
        <authorList>
            <person name="Yoon J."/>
        </authorList>
    </citation>
    <scope>NUCLEOTIDE SEQUENCE</scope>
    <source>
        <strain evidence="3">KMU-90</strain>
    </source>
</reference>